<dbReference type="Pfam" id="PF07969">
    <property type="entry name" value="Amidohydro_3"/>
    <property type="match status" value="1"/>
</dbReference>
<keyword evidence="4" id="KW-1185">Reference proteome</keyword>
<dbReference type="OrthoDB" id="3238066at2"/>
<dbReference type="RefSeq" id="WP_123915061.1">
    <property type="nucleotide sequence ID" value="NZ_RKRA01000001.1"/>
</dbReference>
<dbReference type="Gene3D" id="2.30.40.10">
    <property type="entry name" value="Urease, subunit C, domain 1"/>
    <property type="match status" value="1"/>
</dbReference>
<proteinExistence type="predicted"/>
<evidence type="ECO:0000259" key="2">
    <source>
        <dbReference type="Pfam" id="PF07969"/>
    </source>
</evidence>
<dbReference type="EMBL" id="RKRA01000001">
    <property type="protein sequence ID" value="RPF26455.1"/>
    <property type="molecule type" value="Genomic_DNA"/>
</dbReference>
<feature type="region of interest" description="Disordered" evidence="1">
    <location>
        <begin position="19"/>
        <end position="44"/>
    </location>
</feature>
<organism evidence="3 4">
    <name type="scientific">Georgenia muralis</name>
    <dbReference type="NCBI Taxonomy" id="154117"/>
    <lineage>
        <taxon>Bacteria</taxon>
        <taxon>Bacillati</taxon>
        <taxon>Actinomycetota</taxon>
        <taxon>Actinomycetes</taxon>
        <taxon>Micrococcales</taxon>
        <taxon>Bogoriellaceae</taxon>
        <taxon>Georgenia</taxon>
    </lineage>
</organism>
<sequence>MVTASASVLLRDVRLVPVAGPSAPQGSPTGEHPPAPPAPGPVDVRITGGRITEVGPHLSRRAGEEELDGAGRWAAPGLWDHHVHLGQWARTFDRLDLTDAASAAEVLRRVRERLTGARTPLVGFGFRDAAWPDAPDQAALDAVAGDAAVVLASGDFHSGWFSARARELLGVPEAADGDALVRENAWFAALGRLADLPGDEPVSYGRALAEAAARGVVGVTEMEWAANAFEWPDRVADGADTLRVRTATYADGLDDVLAVALRTGEAVPGGRGLVRMGPLKIISDGSLTTATAHCLAPYPDPIDPGHPHGVQNVPADELRDLLRRARRGGLDVAVHAIGDAAVSIALDAFAATGARGSIEHAQLLTPAHSAEMARLGVVASVQPAHLLDDRDVTEERWPDRAGRTFVLRELLDAGVRLTLGSDAPVSPLDPWLAMAAAVHRSADSREPWHPEQHITPAEALAASTDGQGTLAVGGRGDVVLLDTDPLAPAASTDEAAARLRRTRVAATLVGGRVTHLAL</sequence>
<dbReference type="Gene3D" id="3.10.310.70">
    <property type="match status" value="1"/>
</dbReference>
<dbReference type="SUPFAM" id="SSF51556">
    <property type="entry name" value="Metallo-dependent hydrolases"/>
    <property type="match status" value="1"/>
</dbReference>
<reference evidence="3 4" key="1">
    <citation type="submission" date="2018-11" db="EMBL/GenBank/DDBJ databases">
        <title>Sequencing the genomes of 1000 actinobacteria strains.</title>
        <authorList>
            <person name="Klenk H.-P."/>
        </authorList>
    </citation>
    <scope>NUCLEOTIDE SEQUENCE [LARGE SCALE GENOMIC DNA]</scope>
    <source>
        <strain evidence="3 4">DSM 14418</strain>
    </source>
</reference>
<dbReference type="InterPro" id="IPR013108">
    <property type="entry name" value="Amidohydro_3"/>
</dbReference>
<feature type="compositionally biased region" description="Pro residues" evidence="1">
    <location>
        <begin position="31"/>
        <end position="40"/>
    </location>
</feature>
<dbReference type="GO" id="GO:0016810">
    <property type="term" value="F:hydrolase activity, acting on carbon-nitrogen (but not peptide) bonds"/>
    <property type="evidence" value="ECO:0007669"/>
    <property type="project" value="InterPro"/>
</dbReference>
<comment type="caution">
    <text evidence="3">The sequence shown here is derived from an EMBL/GenBank/DDBJ whole genome shotgun (WGS) entry which is preliminary data.</text>
</comment>
<gene>
    <name evidence="3" type="ORF">EDD32_0896</name>
</gene>
<dbReference type="PANTHER" id="PTHR22642:SF2">
    <property type="entry name" value="PROTEIN LONG AFTER FAR-RED 3"/>
    <property type="match status" value="1"/>
</dbReference>
<evidence type="ECO:0000313" key="4">
    <source>
        <dbReference type="Proteomes" id="UP000280726"/>
    </source>
</evidence>
<name>A0A3N4ZZF9_9MICO</name>
<dbReference type="PANTHER" id="PTHR22642">
    <property type="entry name" value="IMIDAZOLONEPROPIONASE"/>
    <property type="match status" value="1"/>
</dbReference>
<dbReference type="Gene3D" id="3.20.20.140">
    <property type="entry name" value="Metal-dependent hydrolases"/>
    <property type="match status" value="1"/>
</dbReference>
<dbReference type="Proteomes" id="UP000280726">
    <property type="component" value="Unassembled WGS sequence"/>
</dbReference>
<dbReference type="InterPro" id="IPR032466">
    <property type="entry name" value="Metal_Hydrolase"/>
</dbReference>
<protein>
    <recommendedName>
        <fullName evidence="2">Amidohydrolase 3 domain-containing protein</fullName>
    </recommendedName>
</protein>
<evidence type="ECO:0000313" key="3">
    <source>
        <dbReference type="EMBL" id="RPF26455.1"/>
    </source>
</evidence>
<dbReference type="InterPro" id="IPR011059">
    <property type="entry name" value="Metal-dep_hydrolase_composite"/>
</dbReference>
<dbReference type="SUPFAM" id="SSF51338">
    <property type="entry name" value="Composite domain of metallo-dependent hydrolases"/>
    <property type="match status" value="1"/>
</dbReference>
<evidence type="ECO:0000256" key="1">
    <source>
        <dbReference type="SAM" id="MobiDB-lite"/>
    </source>
</evidence>
<feature type="domain" description="Amidohydrolase 3" evidence="2">
    <location>
        <begin position="66"/>
        <end position="515"/>
    </location>
</feature>
<accession>A0A3N4ZZF9</accession>
<dbReference type="AlphaFoldDB" id="A0A3N4ZZF9"/>